<evidence type="ECO:0000313" key="12">
    <source>
        <dbReference type="EMBL" id="ORX37656.1"/>
    </source>
</evidence>
<keyword evidence="9 10" id="KW-0472">Membrane</keyword>
<feature type="transmembrane region" description="Helical" evidence="10">
    <location>
        <begin position="145"/>
        <end position="175"/>
    </location>
</feature>
<dbReference type="STRING" id="4999.A0A1Y1UJL0"/>
<accession>A0A1Y1UJL0</accession>
<dbReference type="PANTHER" id="PTHR14467:SF0">
    <property type="entry name" value="PROTEIN ARV1"/>
    <property type="match status" value="1"/>
</dbReference>
<comment type="similarity">
    <text evidence="2 10">Belongs to the ARV1 family.</text>
</comment>
<evidence type="ECO:0000256" key="1">
    <source>
        <dbReference type="ARBA" id="ARBA00004477"/>
    </source>
</evidence>
<keyword evidence="4 10" id="KW-0812">Transmembrane</keyword>
<dbReference type="GO" id="GO:0097036">
    <property type="term" value="P:regulation of plasma membrane sterol distribution"/>
    <property type="evidence" value="ECO:0007669"/>
    <property type="project" value="UniProtKB-UniRule"/>
</dbReference>
<dbReference type="RefSeq" id="XP_021871643.1">
    <property type="nucleotide sequence ID" value="XM_022015512.1"/>
</dbReference>
<dbReference type="GO" id="GO:0000139">
    <property type="term" value="C:Golgi membrane"/>
    <property type="evidence" value="ECO:0007669"/>
    <property type="project" value="UniProtKB-SubCell"/>
</dbReference>
<keyword evidence="10" id="KW-0746">Sphingolipid metabolism</keyword>
<dbReference type="GO" id="GO:0005789">
    <property type="term" value="C:endoplasmic reticulum membrane"/>
    <property type="evidence" value="ECO:0007669"/>
    <property type="project" value="UniProtKB-SubCell"/>
</dbReference>
<dbReference type="GO" id="GO:0032366">
    <property type="term" value="P:intracellular sterol transport"/>
    <property type="evidence" value="ECO:0007669"/>
    <property type="project" value="UniProtKB-UniRule"/>
</dbReference>
<keyword evidence="5 10" id="KW-0256">Endoplasmic reticulum</keyword>
<keyword evidence="13" id="KW-1185">Reference proteome</keyword>
<evidence type="ECO:0000256" key="10">
    <source>
        <dbReference type="RuleBase" id="RU368065"/>
    </source>
</evidence>
<dbReference type="GO" id="GO:0016125">
    <property type="term" value="P:sterol metabolic process"/>
    <property type="evidence" value="ECO:0007669"/>
    <property type="project" value="UniProtKB-UniRule"/>
</dbReference>
<dbReference type="GO" id="GO:0032541">
    <property type="term" value="C:cortical endoplasmic reticulum"/>
    <property type="evidence" value="ECO:0007669"/>
    <property type="project" value="TreeGrafter"/>
</dbReference>
<dbReference type="PANTHER" id="PTHR14467">
    <property type="entry name" value="ARV1"/>
    <property type="match status" value="1"/>
</dbReference>
<keyword evidence="7 10" id="KW-0445">Lipid transport</keyword>
<protein>
    <recommendedName>
        <fullName evidence="10">Protein ARV</fullName>
    </recommendedName>
</protein>
<evidence type="ECO:0000256" key="7">
    <source>
        <dbReference type="ARBA" id="ARBA00023055"/>
    </source>
</evidence>
<feature type="transmembrane region" description="Helical" evidence="10">
    <location>
        <begin position="106"/>
        <end position="125"/>
    </location>
</feature>
<dbReference type="Proteomes" id="UP000193218">
    <property type="component" value="Unassembled WGS sequence"/>
</dbReference>
<comment type="subcellular location">
    <subcellularLocation>
        <location evidence="1 10">Endoplasmic reticulum membrane</location>
        <topology evidence="1 10">Multi-pass membrane protein</topology>
    </subcellularLocation>
    <subcellularLocation>
        <location evidence="10">Golgi apparatus membrane</location>
        <topology evidence="10">Multi-pass membrane protein</topology>
    </subcellularLocation>
</comment>
<dbReference type="EMBL" id="NBSH01000005">
    <property type="protein sequence ID" value="ORX37656.1"/>
    <property type="molecule type" value="Genomic_DNA"/>
</dbReference>
<dbReference type="GO" id="GO:0006665">
    <property type="term" value="P:sphingolipid metabolic process"/>
    <property type="evidence" value="ECO:0007669"/>
    <property type="project" value="UniProtKB-UniRule"/>
</dbReference>
<gene>
    <name evidence="12" type="ORF">BD324DRAFT_622777</name>
</gene>
<dbReference type="AlphaFoldDB" id="A0A1Y1UJL0"/>
<evidence type="ECO:0000256" key="11">
    <source>
        <dbReference type="SAM" id="MobiDB-lite"/>
    </source>
</evidence>
<dbReference type="OrthoDB" id="2192830at2759"/>
<dbReference type="InParanoid" id="A0A1Y1UJL0"/>
<evidence type="ECO:0000256" key="6">
    <source>
        <dbReference type="ARBA" id="ARBA00022989"/>
    </source>
</evidence>
<proteinExistence type="inferred from homology"/>
<evidence type="ECO:0000313" key="13">
    <source>
        <dbReference type="Proteomes" id="UP000193218"/>
    </source>
</evidence>
<dbReference type="Pfam" id="PF04161">
    <property type="entry name" value="Arv1"/>
    <property type="match status" value="1"/>
</dbReference>
<evidence type="ECO:0000256" key="8">
    <source>
        <dbReference type="ARBA" id="ARBA00023098"/>
    </source>
</evidence>
<dbReference type="GeneID" id="33557321"/>
<organism evidence="12 13">
    <name type="scientific">Kockovaella imperatae</name>
    <dbReference type="NCBI Taxonomy" id="4999"/>
    <lineage>
        <taxon>Eukaryota</taxon>
        <taxon>Fungi</taxon>
        <taxon>Dikarya</taxon>
        <taxon>Basidiomycota</taxon>
        <taxon>Agaricomycotina</taxon>
        <taxon>Tremellomycetes</taxon>
        <taxon>Tremellales</taxon>
        <taxon>Cuniculitremaceae</taxon>
        <taxon>Kockovaella</taxon>
    </lineage>
</organism>
<keyword evidence="3 10" id="KW-0813">Transport</keyword>
<comment type="function">
    <text evidence="10">Mediator of sterol homeostasis involved in sterol uptake, trafficking and distribution into membranes.</text>
</comment>
<sequence length="342" mass="37956">MPVCTNCAAPADHLYTTYRTASNIRLTVCNRCNRFADPLIEHPSLILLLDLILLKPRVFLHLLFNRGSAPFEAGHSSQPRSKRPTDVSSPERQATQRSVQLWATELWLGSIIIAAETLLNVLSTLRAVSQNDHGPLSLLNRETTSLIFIAASGVIVEILAQHLTTVALTLLCLAWRGWYPTRGKMSNDGRRDNFQPILVSLTLCYTAVLPLLLQLFLSIWYNPSSHHEYLPTASPPALLLPTFIRTIEQLVQSQMPSSSVDAWSRFILPALTYVGEVEQALLDLWYASDRIWIGTRLLGGMSAGFGLRVLLPTSPLETTGVVLAGWTAGDLGRRLLGLERRI</sequence>
<evidence type="ECO:0000256" key="3">
    <source>
        <dbReference type="ARBA" id="ARBA00022448"/>
    </source>
</evidence>
<keyword evidence="8 10" id="KW-0443">Lipid metabolism</keyword>
<evidence type="ECO:0000256" key="9">
    <source>
        <dbReference type="ARBA" id="ARBA00023136"/>
    </source>
</evidence>
<evidence type="ECO:0000256" key="4">
    <source>
        <dbReference type="ARBA" id="ARBA00022692"/>
    </source>
</evidence>
<evidence type="ECO:0000256" key="5">
    <source>
        <dbReference type="ARBA" id="ARBA00022824"/>
    </source>
</evidence>
<reference evidence="12 13" key="1">
    <citation type="submission" date="2017-03" db="EMBL/GenBank/DDBJ databases">
        <title>Widespread Adenine N6-methylation of Active Genes in Fungi.</title>
        <authorList>
            <consortium name="DOE Joint Genome Institute"/>
            <person name="Mondo S.J."/>
            <person name="Dannebaum R.O."/>
            <person name="Kuo R.C."/>
            <person name="Louie K.B."/>
            <person name="Bewick A.J."/>
            <person name="Labutti K."/>
            <person name="Haridas S."/>
            <person name="Kuo A."/>
            <person name="Salamov A."/>
            <person name="Ahrendt S.R."/>
            <person name="Lau R."/>
            <person name="Bowen B.P."/>
            <person name="Lipzen A."/>
            <person name="Sullivan W."/>
            <person name="Andreopoulos W.B."/>
            <person name="Clum A."/>
            <person name="Lindquist E."/>
            <person name="Daum C."/>
            <person name="Northen T.R."/>
            <person name="Ramamoorthy G."/>
            <person name="Schmitz R.J."/>
            <person name="Gryganskyi A."/>
            <person name="Culley D."/>
            <person name="Magnuson J."/>
            <person name="James T.Y."/>
            <person name="O'Malley M.A."/>
            <person name="Stajich J.E."/>
            <person name="Spatafora J.W."/>
            <person name="Visel A."/>
            <person name="Grigoriev I.V."/>
        </authorList>
    </citation>
    <scope>NUCLEOTIDE SEQUENCE [LARGE SCALE GENOMIC DNA]</scope>
    <source>
        <strain evidence="12 13">NRRL Y-17943</strain>
    </source>
</reference>
<comment type="caution">
    <text evidence="12">The sequence shown here is derived from an EMBL/GenBank/DDBJ whole genome shotgun (WGS) entry which is preliminary data.</text>
</comment>
<keyword evidence="10" id="KW-0333">Golgi apparatus</keyword>
<keyword evidence="6 10" id="KW-1133">Transmembrane helix</keyword>
<comment type="function">
    <text evidence="10">Regulates also the sphingolipid metabolism.</text>
</comment>
<dbReference type="InterPro" id="IPR007290">
    <property type="entry name" value="Arv1"/>
</dbReference>
<feature type="region of interest" description="Disordered" evidence="11">
    <location>
        <begin position="71"/>
        <end position="93"/>
    </location>
</feature>
<evidence type="ECO:0000256" key="2">
    <source>
        <dbReference type="ARBA" id="ARBA00009187"/>
    </source>
</evidence>
<feature type="transmembrane region" description="Helical" evidence="10">
    <location>
        <begin position="196"/>
        <end position="221"/>
    </location>
</feature>
<name>A0A1Y1UJL0_9TREE</name>